<dbReference type="Proteomes" id="UP001372834">
    <property type="component" value="Unassembled WGS sequence"/>
</dbReference>
<evidence type="ECO:0000313" key="3">
    <source>
        <dbReference type="Proteomes" id="UP001372834"/>
    </source>
</evidence>
<dbReference type="InterPro" id="IPR001254">
    <property type="entry name" value="Trypsin_dom"/>
</dbReference>
<dbReference type="InterPro" id="IPR043504">
    <property type="entry name" value="Peptidase_S1_PA_chymotrypsin"/>
</dbReference>
<protein>
    <recommendedName>
        <fullName evidence="1">Peptidase S1 domain-containing protein</fullName>
    </recommendedName>
</protein>
<dbReference type="SUPFAM" id="SSF50494">
    <property type="entry name" value="Trypsin-like serine proteases"/>
    <property type="match status" value="1"/>
</dbReference>
<proteinExistence type="predicted"/>
<sequence length="139" mass="15547">MRQVLLSHIHYIDEHSHTTVKKQYESNDLGPVTLSPTLKPIDFPYTKNLDDKEVTAMEWGRTDLNKTAMTHTKLMNPLNDKVGTGKICFFRERNSGVCFGDCGSPLLSVDDDKQYTVGVVSRGAPCPVGVPDVFIRVSY</sequence>
<dbReference type="Pfam" id="PF00089">
    <property type="entry name" value="Trypsin"/>
    <property type="match status" value="1"/>
</dbReference>
<dbReference type="Gene3D" id="2.40.10.10">
    <property type="entry name" value="Trypsin-like serine proteases"/>
    <property type="match status" value="1"/>
</dbReference>
<comment type="caution">
    <text evidence="2">The sequence shown here is derived from an EMBL/GenBank/DDBJ whole genome shotgun (WGS) entry which is preliminary data.</text>
</comment>
<evidence type="ECO:0000259" key="1">
    <source>
        <dbReference type="Pfam" id="PF00089"/>
    </source>
</evidence>
<accession>A0AAN8P806</accession>
<evidence type="ECO:0000313" key="2">
    <source>
        <dbReference type="EMBL" id="KAK6636275.1"/>
    </source>
</evidence>
<gene>
    <name evidence="2" type="ORF">RUM43_009934</name>
</gene>
<dbReference type="AlphaFoldDB" id="A0AAN8P806"/>
<feature type="domain" description="Peptidase S1" evidence="1">
    <location>
        <begin position="30"/>
        <end position="138"/>
    </location>
</feature>
<name>A0AAN8P806_POLSC</name>
<dbReference type="InterPro" id="IPR009003">
    <property type="entry name" value="Peptidase_S1_PA"/>
</dbReference>
<organism evidence="2 3">
    <name type="scientific">Polyplax serrata</name>
    <name type="common">Common mouse louse</name>
    <dbReference type="NCBI Taxonomy" id="468196"/>
    <lineage>
        <taxon>Eukaryota</taxon>
        <taxon>Metazoa</taxon>
        <taxon>Ecdysozoa</taxon>
        <taxon>Arthropoda</taxon>
        <taxon>Hexapoda</taxon>
        <taxon>Insecta</taxon>
        <taxon>Pterygota</taxon>
        <taxon>Neoptera</taxon>
        <taxon>Paraneoptera</taxon>
        <taxon>Psocodea</taxon>
        <taxon>Troctomorpha</taxon>
        <taxon>Phthiraptera</taxon>
        <taxon>Anoplura</taxon>
        <taxon>Polyplacidae</taxon>
        <taxon>Polyplax</taxon>
    </lineage>
</organism>
<reference evidence="2 3" key="1">
    <citation type="submission" date="2023-10" db="EMBL/GenBank/DDBJ databases">
        <title>Genomes of two closely related lineages of the louse Polyplax serrata with different host specificities.</title>
        <authorList>
            <person name="Martinu J."/>
            <person name="Tarabai H."/>
            <person name="Stefka J."/>
            <person name="Hypsa V."/>
        </authorList>
    </citation>
    <scope>NUCLEOTIDE SEQUENCE [LARGE SCALE GENOMIC DNA]</scope>
    <source>
        <strain evidence="2">HR10_N</strain>
    </source>
</reference>
<dbReference type="GO" id="GO:0004252">
    <property type="term" value="F:serine-type endopeptidase activity"/>
    <property type="evidence" value="ECO:0007669"/>
    <property type="project" value="InterPro"/>
</dbReference>
<dbReference type="GO" id="GO:0006508">
    <property type="term" value="P:proteolysis"/>
    <property type="evidence" value="ECO:0007669"/>
    <property type="project" value="InterPro"/>
</dbReference>
<dbReference type="EMBL" id="JAWJWE010000004">
    <property type="protein sequence ID" value="KAK6636275.1"/>
    <property type="molecule type" value="Genomic_DNA"/>
</dbReference>